<feature type="region of interest" description="Disordered" evidence="1">
    <location>
        <begin position="221"/>
        <end position="267"/>
    </location>
</feature>
<protein>
    <submittedName>
        <fullName evidence="2">Uncharacterized protein</fullName>
    </submittedName>
</protein>
<feature type="compositionally biased region" description="Polar residues" evidence="1">
    <location>
        <begin position="402"/>
        <end position="412"/>
    </location>
</feature>
<dbReference type="EMBL" id="MCFD01000006">
    <property type="protein sequence ID" value="ORX70174.1"/>
    <property type="molecule type" value="Genomic_DNA"/>
</dbReference>
<gene>
    <name evidence="2" type="ORF">DL89DRAFT_257445</name>
</gene>
<organism evidence="2 3">
    <name type="scientific">Linderina pennispora</name>
    <dbReference type="NCBI Taxonomy" id="61395"/>
    <lineage>
        <taxon>Eukaryota</taxon>
        <taxon>Fungi</taxon>
        <taxon>Fungi incertae sedis</taxon>
        <taxon>Zoopagomycota</taxon>
        <taxon>Kickxellomycotina</taxon>
        <taxon>Kickxellomycetes</taxon>
        <taxon>Kickxellales</taxon>
        <taxon>Kickxellaceae</taxon>
        <taxon>Linderina</taxon>
    </lineage>
</organism>
<keyword evidence="3" id="KW-1185">Reference proteome</keyword>
<feature type="region of interest" description="Disordered" evidence="1">
    <location>
        <begin position="364"/>
        <end position="501"/>
    </location>
</feature>
<feature type="compositionally biased region" description="Basic and acidic residues" evidence="1">
    <location>
        <begin position="413"/>
        <end position="456"/>
    </location>
</feature>
<feature type="compositionally biased region" description="Basic and acidic residues" evidence="1">
    <location>
        <begin position="470"/>
        <end position="481"/>
    </location>
</feature>
<dbReference type="OrthoDB" id="5555179at2759"/>
<evidence type="ECO:0000313" key="2">
    <source>
        <dbReference type="EMBL" id="ORX70174.1"/>
    </source>
</evidence>
<dbReference type="RefSeq" id="XP_040743812.1">
    <property type="nucleotide sequence ID" value="XM_040885530.1"/>
</dbReference>
<comment type="caution">
    <text evidence="2">The sequence shown here is derived from an EMBL/GenBank/DDBJ whole genome shotgun (WGS) entry which is preliminary data.</text>
</comment>
<dbReference type="Proteomes" id="UP000193922">
    <property type="component" value="Unassembled WGS sequence"/>
</dbReference>
<feature type="region of interest" description="Disordered" evidence="1">
    <location>
        <begin position="300"/>
        <end position="352"/>
    </location>
</feature>
<feature type="compositionally biased region" description="Low complexity" evidence="1">
    <location>
        <begin position="482"/>
        <end position="494"/>
    </location>
</feature>
<accession>A0A1Y1WAK0</accession>
<evidence type="ECO:0000313" key="3">
    <source>
        <dbReference type="Proteomes" id="UP000193922"/>
    </source>
</evidence>
<dbReference type="AlphaFoldDB" id="A0A1Y1WAK0"/>
<evidence type="ECO:0000256" key="1">
    <source>
        <dbReference type="SAM" id="MobiDB-lite"/>
    </source>
</evidence>
<reference evidence="2 3" key="1">
    <citation type="submission" date="2016-07" db="EMBL/GenBank/DDBJ databases">
        <title>Pervasive Adenine N6-methylation of Active Genes in Fungi.</title>
        <authorList>
            <consortium name="DOE Joint Genome Institute"/>
            <person name="Mondo S.J."/>
            <person name="Dannebaum R.O."/>
            <person name="Kuo R.C."/>
            <person name="Labutti K."/>
            <person name="Haridas S."/>
            <person name="Kuo A."/>
            <person name="Salamov A."/>
            <person name="Ahrendt S.R."/>
            <person name="Lipzen A."/>
            <person name="Sullivan W."/>
            <person name="Andreopoulos W.B."/>
            <person name="Clum A."/>
            <person name="Lindquist E."/>
            <person name="Daum C."/>
            <person name="Ramamoorthy G.K."/>
            <person name="Gryganskyi A."/>
            <person name="Culley D."/>
            <person name="Magnuson J.K."/>
            <person name="James T.Y."/>
            <person name="O'Malley M.A."/>
            <person name="Stajich J.E."/>
            <person name="Spatafora J.W."/>
            <person name="Visel A."/>
            <person name="Grigoriev I.V."/>
        </authorList>
    </citation>
    <scope>NUCLEOTIDE SEQUENCE [LARGE SCALE GENOMIC DNA]</scope>
    <source>
        <strain evidence="2 3">ATCC 12442</strain>
    </source>
</reference>
<sequence>MDSSQTDVSKLLDVLKGQMPGQKVSAEAMAAQKQARDSTGMDVDEQASAAIWQVPANVGSDLTKPFVLGSILPMWDTLDETQKLNILLGIAHVGVGKMHAAQAEARRVSALAKSDASSDWVRTLGSTIGDVGVTGRLNDLETLGDPVQAEIEKSVAQMADSLEAQQLALSTEALSYVSPQVAAEMAPEHIRYMYGVPPTEEEVARITETASRLKITIKKPVSRRPSALPTLSRRESSADAMSPAASNPELADFSDLFGDEPEQDRPAGAPARYLTVKTSHQADHAGRLARLLAAADEADGSALHGDKARRPSGPAGRPAGVGVRPTPGSPAGRPTGAGVRPTPGGHAGARPANKLGILAPRRRAAPSNTALPASGLDSARRGAGTGTPGYQAPKRIQMVTVDESTTMMQARDTTLKERRERLAEEREAKRRQREEEREEKRRLREEKRQAAAEARAHQPKRPRRNSSASRDAEPHASHESGEASASDDSAGEPPAAQPDYRMFAGNDDQVRAVYAETNALTDENRLIMFNFFNNLPPPPGVVGEMDIVLNQKEIPDAQHPGKVCQELMVLQADISKGEWRKLRRIRRL</sequence>
<proteinExistence type="predicted"/>
<dbReference type="STRING" id="61395.A0A1Y1WAK0"/>
<dbReference type="GeneID" id="63802178"/>
<name>A0A1Y1WAK0_9FUNG</name>